<protein>
    <recommendedName>
        <fullName evidence="2">Class I SAM-dependent methyltransferase</fullName>
    </recommendedName>
</protein>
<proteinExistence type="predicted"/>
<accession>A0A382JN50</accession>
<evidence type="ECO:0008006" key="2">
    <source>
        <dbReference type="Google" id="ProtNLM"/>
    </source>
</evidence>
<dbReference type="AlphaFoldDB" id="A0A382JN50"/>
<dbReference type="Pfam" id="PF13578">
    <property type="entry name" value="Methyltransf_24"/>
    <property type="match status" value="1"/>
</dbReference>
<dbReference type="Gene3D" id="3.40.50.150">
    <property type="entry name" value="Vaccinia Virus protein VP39"/>
    <property type="match status" value="1"/>
</dbReference>
<gene>
    <name evidence="1" type="ORF">METZ01_LOCUS265969</name>
</gene>
<evidence type="ECO:0000313" key="1">
    <source>
        <dbReference type="EMBL" id="SVC13115.1"/>
    </source>
</evidence>
<dbReference type="SUPFAM" id="SSF53335">
    <property type="entry name" value="S-adenosyl-L-methionine-dependent methyltransferases"/>
    <property type="match status" value="1"/>
</dbReference>
<dbReference type="InterPro" id="IPR029063">
    <property type="entry name" value="SAM-dependent_MTases_sf"/>
</dbReference>
<sequence>MNLANKLKLTALLDKLTNVVNEAAKNSNNRYELWSNILNILEITEACEVGVWKGDFAKHLLSKVDGIEKYIFVDPWRNLPNWNKPLNVSNVEFEKVRNEAFEKNKLYFDKIKELRLPTKEAVKQIEDASLDFVYIDGDHTLRGITIDLISILPKIKKGGLIGGDDFTRNIWQHSDEFDPTEVFPFAIYFAEANDLTIFTLPFNQFLIVNLDLQFKVVDLGNYASLSPRQIYNKPKR</sequence>
<name>A0A382JN50_9ZZZZ</name>
<dbReference type="EMBL" id="UINC01075183">
    <property type="protein sequence ID" value="SVC13115.1"/>
    <property type="molecule type" value="Genomic_DNA"/>
</dbReference>
<reference evidence="1" key="1">
    <citation type="submission" date="2018-05" db="EMBL/GenBank/DDBJ databases">
        <authorList>
            <person name="Lanie J.A."/>
            <person name="Ng W.-L."/>
            <person name="Kazmierczak K.M."/>
            <person name="Andrzejewski T.M."/>
            <person name="Davidsen T.M."/>
            <person name="Wayne K.J."/>
            <person name="Tettelin H."/>
            <person name="Glass J.I."/>
            <person name="Rusch D."/>
            <person name="Podicherti R."/>
            <person name="Tsui H.-C.T."/>
            <person name="Winkler M.E."/>
        </authorList>
    </citation>
    <scope>NUCLEOTIDE SEQUENCE</scope>
</reference>
<organism evidence="1">
    <name type="scientific">marine metagenome</name>
    <dbReference type="NCBI Taxonomy" id="408172"/>
    <lineage>
        <taxon>unclassified sequences</taxon>
        <taxon>metagenomes</taxon>
        <taxon>ecological metagenomes</taxon>
    </lineage>
</organism>